<dbReference type="EMBL" id="FOXH01000011">
    <property type="protein sequence ID" value="SFQ17190.1"/>
    <property type="molecule type" value="Genomic_DNA"/>
</dbReference>
<sequence length="86" mass="10156">MFFCRYFPVQDLYPLAVIPGKSMRNLLNYLEFQGFRMANVFKSGTFLQKINSGISELPGYFRLFERLKGAVQIRDRMGKILRRVKK</sequence>
<evidence type="ECO:0000313" key="1">
    <source>
        <dbReference type="EMBL" id="SFQ17190.1"/>
    </source>
</evidence>
<reference evidence="1 2" key="1">
    <citation type="submission" date="2016-10" db="EMBL/GenBank/DDBJ databases">
        <authorList>
            <person name="de Groot N.N."/>
        </authorList>
    </citation>
    <scope>NUCLEOTIDE SEQUENCE [LARGE SCALE GENOMIC DNA]</scope>
    <source>
        <strain evidence="2">E92,LMG 26720,CCM 7988</strain>
    </source>
</reference>
<keyword evidence="2" id="KW-1185">Reference proteome</keyword>
<dbReference type="AlphaFoldDB" id="A0A1I5WBS5"/>
<organism evidence="1 2">
    <name type="scientific">Pseudarcicella hirudinis</name>
    <dbReference type="NCBI Taxonomy" id="1079859"/>
    <lineage>
        <taxon>Bacteria</taxon>
        <taxon>Pseudomonadati</taxon>
        <taxon>Bacteroidota</taxon>
        <taxon>Cytophagia</taxon>
        <taxon>Cytophagales</taxon>
        <taxon>Flectobacillaceae</taxon>
        <taxon>Pseudarcicella</taxon>
    </lineage>
</organism>
<dbReference type="Proteomes" id="UP000199306">
    <property type="component" value="Unassembled WGS sequence"/>
</dbReference>
<evidence type="ECO:0000313" key="2">
    <source>
        <dbReference type="Proteomes" id="UP000199306"/>
    </source>
</evidence>
<accession>A0A1I5WBS5</accession>
<proteinExistence type="predicted"/>
<name>A0A1I5WBS5_9BACT</name>
<protein>
    <submittedName>
        <fullName evidence="1">Uncharacterized protein</fullName>
    </submittedName>
</protein>
<gene>
    <name evidence="1" type="ORF">SAMN04515674_111100</name>
</gene>